<keyword evidence="2" id="KW-1185">Reference proteome</keyword>
<protein>
    <recommendedName>
        <fullName evidence="3">DUF1579 domain-containing protein</fullName>
    </recommendedName>
</protein>
<evidence type="ECO:0008006" key="3">
    <source>
        <dbReference type="Google" id="ProtNLM"/>
    </source>
</evidence>
<gene>
    <name evidence="1" type="ORF">CLV25_10964</name>
</gene>
<evidence type="ECO:0000313" key="2">
    <source>
        <dbReference type="Proteomes" id="UP000294830"/>
    </source>
</evidence>
<dbReference type="Proteomes" id="UP000294830">
    <property type="component" value="Unassembled WGS sequence"/>
</dbReference>
<dbReference type="RefSeq" id="WP_131839561.1">
    <property type="nucleotide sequence ID" value="NZ_SLWB01000009.1"/>
</dbReference>
<evidence type="ECO:0000313" key="1">
    <source>
        <dbReference type="EMBL" id="TCN66435.1"/>
    </source>
</evidence>
<dbReference type="AlphaFoldDB" id="A0A4R2EED6"/>
<accession>A0A4R2EED6</accession>
<organism evidence="1 2">
    <name type="scientific">Acetobacteroides hydrogenigenes</name>
    <dbReference type="NCBI Taxonomy" id="979970"/>
    <lineage>
        <taxon>Bacteria</taxon>
        <taxon>Pseudomonadati</taxon>
        <taxon>Bacteroidota</taxon>
        <taxon>Bacteroidia</taxon>
        <taxon>Bacteroidales</taxon>
        <taxon>Rikenellaceae</taxon>
        <taxon>Acetobacteroides</taxon>
    </lineage>
</organism>
<name>A0A4R2EED6_9BACT</name>
<reference evidence="1 2" key="1">
    <citation type="submission" date="2019-03" db="EMBL/GenBank/DDBJ databases">
        <title>Genomic Encyclopedia of Archaeal and Bacterial Type Strains, Phase II (KMG-II): from individual species to whole genera.</title>
        <authorList>
            <person name="Goeker M."/>
        </authorList>
    </citation>
    <scope>NUCLEOTIDE SEQUENCE [LARGE SCALE GENOMIC DNA]</scope>
    <source>
        <strain evidence="1 2">RL-C</strain>
    </source>
</reference>
<proteinExistence type="predicted"/>
<dbReference type="EMBL" id="SLWB01000009">
    <property type="protein sequence ID" value="TCN66435.1"/>
    <property type="molecule type" value="Genomic_DNA"/>
</dbReference>
<sequence length="175" mass="20092">MNSPFVNSLVAAGPHPAVYEHLKLYEPLIGSWDFDWVGHNGNGTTWTVPGEWIFSWVLEGRAIQDNWICPSIELRSTGKYPTGQYGTTIRFYDKEEDCIKVVWVGAANPQVNLFRVTFIDNQIIQQEIAIGKKPSLSKWVIKDITSESFKWEALISENEGKEWQLTQEVFARRKD</sequence>
<comment type="caution">
    <text evidence="1">The sequence shown here is derived from an EMBL/GenBank/DDBJ whole genome shotgun (WGS) entry which is preliminary data.</text>
</comment>
<dbReference type="OrthoDB" id="9814791at2"/>